<dbReference type="InterPro" id="IPR027417">
    <property type="entry name" value="P-loop_NTPase"/>
</dbReference>
<evidence type="ECO:0000313" key="3">
    <source>
        <dbReference type="Proteomes" id="UP000053593"/>
    </source>
</evidence>
<dbReference type="Gene3D" id="3.40.50.300">
    <property type="entry name" value="P-loop containing nucleotide triphosphate hydrolases"/>
    <property type="match status" value="1"/>
</dbReference>
<dbReference type="InterPro" id="IPR051363">
    <property type="entry name" value="RLR_Helicase"/>
</dbReference>
<feature type="region of interest" description="Disordered" evidence="1">
    <location>
        <begin position="140"/>
        <end position="173"/>
    </location>
</feature>
<evidence type="ECO:0000256" key="1">
    <source>
        <dbReference type="SAM" id="MobiDB-lite"/>
    </source>
</evidence>
<protein>
    <submittedName>
        <fullName evidence="2">Uncharacterized protein</fullName>
    </submittedName>
</protein>
<reference evidence="2 3" key="1">
    <citation type="submission" date="2014-04" db="EMBL/GenBank/DDBJ databases">
        <title>Evolutionary Origins and Diversification of the Mycorrhizal Mutualists.</title>
        <authorList>
            <consortium name="DOE Joint Genome Institute"/>
            <consortium name="Mycorrhizal Genomics Consortium"/>
            <person name="Kohler A."/>
            <person name="Kuo A."/>
            <person name="Nagy L.G."/>
            <person name="Floudas D."/>
            <person name="Copeland A."/>
            <person name="Barry K.W."/>
            <person name="Cichocki N."/>
            <person name="Veneault-Fourrey C."/>
            <person name="LaButti K."/>
            <person name="Lindquist E.A."/>
            <person name="Lipzen A."/>
            <person name="Lundell T."/>
            <person name="Morin E."/>
            <person name="Murat C."/>
            <person name="Riley R."/>
            <person name="Ohm R."/>
            <person name="Sun H."/>
            <person name="Tunlid A."/>
            <person name="Henrissat B."/>
            <person name="Grigoriev I.V."/>
            <person name="Hibbett D.S."/>
            <person name="Martin F."/>
        </authorList>
    </citation>
    <scope>NUCLEOTIDE SEQUENCE [LARGE SCALE GENOMIC DNA]</scope>
    <source>
        <strain evidence="2 3">FD-317 M1</strain>
    </source>
</reference>
<feature type="compositionally biased region" description="Polar residues" evidence="1">
    <location>
        <begin position="148"/>
        <end position="157"/>
    </location>
</feature>
<dbReference type="GO" id="GO:0005737">
    <property type="term" value="C:cytoplasm"/>
    <property type="evidence" value="ECO:0007669"/>
    <property type="project" value="TreeGrafter"/>
</dbReference>
<dbReference type="PANTHER" id="PTHR14074:SF16">
    <property type="entry name" value="ANTIVIRAL INNATE IMMUNE RESPONSE RECEPTOR RIG-I"/>
    <property type="match status" value="1"/>
</dbReference>
<dbReference type="OrthoDB" id="416741at2759"/>
<dbReference type="AlphaFoldDB" id="A0A0D0BBX9"/>
<dbReference type="HOGENOM" id="CLU_559035_0_0_1"/>
<sequence length="488" mass="55278">MVSTLQALLDALHQLRYGYILMGVDICLIIFDEAHHVVNNDPYNRIMQEFYHKLLARDFTLTGVREGCRGRRLWVLLRVLFSVEILIKLSETNLDSGIVSPVKLAPNLPNTLIVQCSNTSSTAHLAPYLSPSPALEHMSNGLDIESDPTFTPSATSSPKRHPAPPKPVGQMYASDREAPEYTTRLFGSISGSTMKWDELVQWRWDPQEAKFLERYPRFDDSRIRYPHLQVRPFHPLTNFLLPLSLISETESFYVFLIPSILRAIALNLAADSLRSVLFTNQSVLSMTPTLSLSPPSPLRSLRSPTVINGLSCWVETGAAVGSICLTRGVFDEEGHTRLAKESVTSMLYTWLFEFDRLQNKWEPLYIATTPSVPTEELSKLSCVTVLVEIVDWLISAVYVYDGLSFSEVQSLPQFFGLEKVIWYTFCRRLLFVEALTLPSCQEDHGRSDFSYHARGKDDSPELNGYSLGHIFKFAIVIRSLHITIVLQW</sequence>
<accession>A0A0D0BBX9</accession>
<keyword evidence="3" id="KW-1185">Reference proteome</keyword>
<gene>
    <name evidence="2" type="ORF">GYMLUDRAFT_251650</name>
</gene>
<proteinExistence type="predicted"/>
<dbReference type="PANTHER" id="PTHR14074">
    <property type="entry name" value="HELICASE WITH DEATH DOMAIN-RELATED"/>
    <property type="match status" value="1"/>
</dbReference>
<dbReference type="Proteomes" id="UP000053593">
    <property type="component" value="Unassembled WGS sequence"/>
</dbReference>
<evidence type="ECO:0000313" key="2">
    <source>
        <dbReference type="EMBL" id="KIK51886.1"/>
    </source>
</evidence>
<organism evidence="2 3">
    <name type="scientific">Collybiopsis luxurians FD-317 M1</name>
    <dbReference type="NCBI Taxonomy" id="944289"/>
    <lineage>
        <taxon>Eukaryota</taxon>
        <taxon>Fungi</taxon>
        <taxon>Dikarya</taxon>
        <taxon>Basidiomycota</taxon>
        <taxon>Agaricomycotina</taxon>
        <taxon>Agaricomycetes</taxon>
        <taxon>Agaricomycetidae</taxon>
        <taxon>Agaricales</taxon>
        <taxon>Marasmiineae</taxon>
        <taxon>Omphalotaceae</taxon>
        <taxon>Collybiopsis</taxon>
        <taxon>Collybiopsis luxurians</taxon>
    </lineage>
</organism>
<name>A0A0D0BBX9_9AGAR</name>
<dbReference type="EMBL" id="KN834852">
    <property type="protein sequence ID" value="KIK51886.1"/>
    <property type="molecule type" value="Genomic_DNA"/>
</dbReference>